<dbReference type="GO" id="GO:0031080">
    <property type="term" value="C:nuclear pore outer ring"/>
    <property type="evidence" value="ECO:0007669"/>
    <property type="project" value="InterPro"/>
</dbReference>
<name>A0AAN6JMP8_9BASI</name>
<evidence type="ECO:0000313" key="3">
    <source>
        <dbReference type="Proteomes" id="UP001176521"/>
    </source>
</evidence>
<dbReference type="PANTHER" id="PTHR22806:SF0">
    <property type="entry name" value="NUCLEOPORIN NUP37"/>
    <property type="match status" value="1"/>
</dbReference>
<accession>A0AAN6JMP8</accession>
<protein>
    <submittedName>
        <fullName evidence="2">Uncharacterized protein</fullName>
    </submittedName>
</protein>
<dbReference type="Proteomes" id="UP001176521">
    <property type="component" value="Unassembled WGS sequence"/>
</dbReference>
<dbReference type="Gene3D" id="2.130.10.10">
    <property type="entry name" value="YVTN repeat-like/Quinoprotein amine dehydrogenase"/>
    <property type="match status" value="1"/>
</dbReference>
<reference evidence="2" key="1">
    <citation type="journal article" date="2023" name="PhytoFront">
        <title>Draft Genome Resources of Seven Strains of Tilletia horrida, Causal Agent of Kernel Smut of Rice.</title>
        <authorList>
            <person name="Khanal S."/>
            <person name="Antony Babu S."/>
            <person name="Zhou X.G."/>
        </authorList>
    </citation>
    <scope>NUCLEOTIDE SEQUENCE</scope>
    <source>
        <strain evidence="2">TX3</strain>
    </source>
</reference>
<dbReference type="AlphaFoldDB" id="A0AAN6JMP8"/>
<feature type="compositionally biased region" description="Gly residues" evidence="1">
    <location>
        <begin position="310"/>
        <end position="319"/>
    </location>
</feature>
<gene>
    <name evidence="2" type="ORF">OC842_002080</name>
</gene>
<evidence type="ECO:0000313" key="2">
    <source>
        <dbReference type="EMBL" id="KAK0536132.1"/>
    </source>
</evidence>
<dbReference type="SUPFAM" id="SSF50978">
    <property type="entry name" value="WD40 repeat-like"/>
    <property type="match status" value="1"/>
</dbReference>
<evidence type="ECO:0000256" key="1">
    <source>
        <dbReference type="SAM" id="MobiDB-lite"/>
    </source>
</evidence>
<keyword evidence="3" id="KW-1185">Reference proteome</keyword>
<dbReference type="InterPro" id="IPR037626">
    <property type="entry name" value="NUP37"/>
</dbReference>
<proteinExistence type="predicted"/>
<dbReference type="EMBL" id="JAPDMQ010000082">
    <property type="protein sequence ID" value="KAK0536132.1"/>
    <property type="molecule type" value="Genomic_DNA"/>
</dbReference>
<dbReference type="InterPro" id="IPR036322">
    <property type="entry name" value="WD40_repeat_dom_sf"/>
</dbReference>
<sequence>MAHHYFSGRSVWPRFSGPEPMLCLSAGRTSATANLLAVGSRSRLQVLRVVGQPLFDYDDVELEGYGEEEDELERRLAAGGMRLAAPQQLIQFDVDAAICAMAWSPVASGPAPGDEDVGTGVGSGGGSTSMRIELAVALEDRRVVILSFAAGARSSVALGQVSGRVNSLDWLNVGDTSYIAAAQDDGTLTIWTLEPLADNGDDENEGANRGPLLMNHEPERTRQTFRYPTPLLTAAFHPDATGMLLVLDAAGSLKLLDWLDPSLPFVSSHPSLDAEPSNVPNTLSARRPKAHHVLVDPRAYAGARATGRGRSAGAGGGTGSASWKPQDENVVGALLDGRWSIWDTRTSAGNGLPVEQGEAYSERGGGGFKWCPTNAQLFLTFSTAPNSAPAGGMGRAGAGRTGGADADDCPVTIYDRSSLTLSAPRRIARSTLLPFEINAAAMGLGPGSAQGSRLASSTSAVRGERVLDVEWIGSALGGGVGNNAGHHSHNHTGSGGSGLGDVVAVAMGAEVVFVTLALVRN</sequence>
<feature type="region of interest" description="Disordered" evidence="1">
    <location>
        <begin position="304"/>
        <end position="325"/>
    </location>
</feature>
<dbReference type="PANTHER" id="PTHR22806">
    <property type="entry name" value="NUCLEOPORIN NUP37 P37 -RELATED"/>
    <property type="match status" value="1"/>
</dbReference>
<comment type="caution">
    <text evidence="2">The sequence shown here is derived from an EMBL/GenBank/DDBJ whole genome shotgun (WGS) entry which is preliminary data.</text>
</comment>
<dbReference type="InterPro" id="IPR015943">
    <property type="entry name" value="WD40/YVTN_repeat-like_dom_sf"/>
</dbReference>
<organism evidence="2 3">
    <name type="scientific">Tilletia horrida</name>
    <dbReference type="NCBI Taxonomy" id="155126"/>
    <lineage>
        <taxon>Eukaryota</taxon>
        <taxon>Fungi</taxon>
        <taxon>Dikarya</taxon>
        <taxon>Basidiomycota</taxon>
        <taxon>Ustilaginomycotina</taxon>
        <taxon>Exobasidiomycetes</taxon>
        <taxon>Tilletiales</taxon>
        <taxon>Tilletiaceae</taxon>
        <taxon>Tilletia</taxon>
    </lineage>
</organism>